<dbReference type="RefSeq" id="WP_272738645.1">
    <property type="nucleotide sequence ID" value="NZ_CP116942.1"/>
</dbReference>
<feature type="region of interest" description="Disordered" evidence="11">
    <location>
        <begin position="938"/>
        <end position="974"/>
    </location>
</feature>
<dbReference type="Pfam" id="PF00535">
    <property type="entry name" value="Glycos_transf_2"/>
    <property type="match status" value="1"/>
</dbReference>
<comment type="similarity">
    <text evidence="3">Belongs to the glycosyltransferase 2 family.</text>
</comment>
<feature type="transmembrane region" description="Helical" evidence="12">
    <location>
        <begin position="792"/>
        <end position="810"/>
    </location>
</feature>
<comment type="catalytic activity">
    <reaction evidence="10">
        <text>an NDP-alpha-D-glucose + (2R)-3-phosphoglycerate = (2R)-2-O-(alpha-D-glucopyranosyl)-3-phospho-glycerate + a ribonucleoside 5'-diphosphate + H(+)</text>
        <dbReference type="Rhea" id="RHEA:47244"/>
        <dbReference type="ChEBI" id="CHEBI:15378"/>
        <dbReference type="ChEBI" id="CHEBI:57930"/>
        <dbReference type="ChEBI" id="CHEBI:58272"/>
        <dbReference type="ChEBI" id="CHEBI:62600"/>
        <dbReference type="ChEBI" id="CHEBI:76533"/>
        <dbReference type="EC" id="2.4.1.266"/>
    </reaction>
    <physiologicalReaction direction="left-to-right" evidence="10">
        <dbReference type="Rhea" id="RHEA:47245"/>
    </physiologicalReaction>
</comment>
<evidence type="ECO:0000256" key="6">
    <source>
        <dbReference type="ARBA" id="ARBA00022842"/>
    </source>
</evidence>
<feature type="domain" description="Glycosyltransferase 2-like" evidence="13">
    <location>
        <begin position="19"/>
        <end position="139"/>
    </location>
</feature>
<dbReference type="PANTHER" id="PTHR48090:SF10">
    <property type="entry name" value="GLUCOSYL-3-PHOSPHOGLYCERATE SYNTHASE"/>
    <property type="match status" value="1"/>
</dbReference>
<feature type="transmembrane region" description="Helical" evidence="12">
    <location>
        <begin position="885"/>
        <end position="903"/>
    </location>
</feature>
<dbReference type="InterPro" id="IPR029044">
    <property type="entry name" value="Nucleotide-diphossugar_trans"/>
</dbReference>
<feature type="transmembrane region" description="Helical" evidence="12">
    <location>
        <begin position="743"/>
        <end position="762"/>
    </location>
</feature>
<evidence type="ECO:0000256" key="11">
    <source>
        <dbReference type="SAM" id="MobiDB-lite"/>
    </source>
</evidence>
<dbReference type="InterPro" id="IPR050256">
    <property type="entry name" value="Glycosyltransferase_2"/>
</dbReference>
<comment type="catalytic activity">
    <reaction evidence="9">
        <text>(2R)-3-phosphoglycerate + UDP-alpha-D-glucose = (2R)-2-O-(alpha-D-glucopyranosyl)-3-phospho-glycerate + UDP + H(+)</text>
        <dbReference type="Rhea" id="RHEA:31319"/>
        <dbReference type="ChEBI" id="CHEBI:15378"/>
        <dbReference type="ChEBI" id="CHEBI:58223"/>
        <dbReference type="ChEBI" id="CHEBI:58272"/>
        <dbReference type="ChEBI" id="CHEBI:58885"/>
        <dbReference type="ChEBI" id="CHEBI:62600"/>
        <dbReference type="EC" id="2.4.1.266"/>
    </reaction>
    <physiologicalReaction direction="left-to-right" evidence="9">
        <dbReference type="Rhea" id="RHEA:31320"/>
    </physiologicalReaction>
</comment>
<name>A0AAE9YJ89_9ACTN</name>
<evidence type="ECO:0000256" key="5">
    <source>
        <dbReference type="ARBA" id="ARBA00022679"/>
    </source>
</evidence>
<evidence type="ECO:0000256" key="10">
    <source>
        <dbReference type="ARBA" id="ARBA00048997"/>
    </source>
</evidence>
<dbReference type="KEGG" id="ima:PO878_10395"/>
<feature type="transmembrane region" description="Helical" evidence="12">
    <location>
        <begin position="582"/>
        <end position="604"/>
    </location>
</feature>
<comment type="cofactor">
    <cofactor evidence="1">
        <name>Mn(2+)</name>
        <dbReference type="ChEBI" id="CHEBI:29035"/>
    </cofactor>
</comment>
<evidence type="ECO:0000256" key="1">
    <source>
        <dbReference type="ARBA" id="ARBA00001936"/>
    </source>
</evidence>
<dbReference type="SUPFAM" id="SSF53649">
    <property type="entry name" value="Alkaline phosphatase-like"/>
    <property type="match status" value="1"/>
</dbReference>
<proteinExistence type="inferred from homology"/>
<evidence type="ECO:0000256" key="9">
    <source>
        <dbReference type="ARBA" id="ARBA00048689"/>
    </source>
</evidence>
<feature type="transmembrane region" description="Helical" evidence="12">
    <location>
        <begin position="670"/>
        <end position="690"/>
    </location>
</feature>
<keyword evidence="12" id="KW-1133">Transmembrane helix</keyword>
<evidence type="ECO:0000313" key="14">
    <source>
        <dbReference type="EMBL" id="WCO69131.1"/>
    </source>
</evidence>
<dbReference type="SUPFAM" id="SSF53448">
    <property type="entry name" value="Nucleotide-diphospho-sugar transferases"/>
    <property type="match status" value="1"/>
</dbReference>
<keyword evidence="5 14" id="KW-0808">Transferase</keyword>
<dbReference type="AlphaFoldDB" id="A0AAE9YJ89"/>
<dbReference type="GO" id="GO:0016757">
    <property type="term" value="F:glycosyltransferase activity"/>
    <property type="evidence" value="ECO:0007669"/>
    <property type="project" value="UniProtKB-KW"/>
</dbReference>
<gene>
    <name evidence="14" type="ORF">PO878_10395</name>
</gene>
<keyword evidence="12" id="KW-0472">Membrane</keyword>
<accession>A0AAE9YJ89</accession>
<feature type="transmembrane region" description="Helical" evidence="12">
    <location>
        <begin position="710"/>
        <end position="731"/>
    </location>
</feature>
<dbReference type="Proteomes" id="UP001216390">
    <property type="component" value="Chromosome"/>
</dbReference>
<evidence type="ECO:0000256" key="4">
    <source>
        <dbReference type="ARBA" id="ARBA00022676"/>
    </source>
</evidence>
<evidence type="ECO:0000313" key="15">
    <source>
        <dbReference type="Proteomes" id="UP001216390"/>
    </source>
</evidence>
<feature type="transmembrane region" description="Helical" evidence="12">
    <location>
        <begin position="616"/>
        <end position="634"/>
    </location>
</feature>
<feature type="transmembrane region" description="Helical" evidence="12">
    <location>
        <begin position="646"/>
        <end position="663"/>
    </location>
</feature>
<evidence type="ECO:0000256" key="12">
    <source>
        <dbReference type="SAM" id="Phobius"/>
    </source>
</evidence>
<reference evidence="14" key="1">
    <citation type="submission" date="2023-01" db="EMBL/GenBank/DDBJ databases">
        <title>The diversity of Class Acidimicrobiia in South China Sea sediment environments and the proposal of Iamia marina sp. nov., a novel species of the genus Iamia.</title>
        <authorList>
            <person name="He Y."/>
            <person name="Tian X."/>
        </authorList>
    </citation>
    <scope>NUCLEOTIDE SEQUENCE</scope>
    <source>
        <strain evidence="14">DSM 19957</strain>
    </source>
</reference>
<feature type="compositionally biased region" description="Low complexity" evidence="11">
    <location>
        <begin position="955"/>
        <end position="974"/>
    </location>
</feature>
<keyword evidence="4 14" id="KW-0328">Glycosyltransferase</keyword>
<organism evidence="14 15">
    <name type="scientific">Iamia majanohamensis</name>
    <dbReference type="NCBI Taxonomy" id="467976"/>
    <lineage>
        <taxon>Bacteria</taxon>
        <taxon>Bacillati</taxon>
        <taxon>Actinomycetota</taxon>
        <taxon>Acidimicrobiia</taxon>
        <taxon>Acidimicrobiales</taxon>
        <taxon>Iamiaceae</taxon>
        <taxon>Iamia</taxon>
    </lineage>
</organism>
<dbReference type="EMBL" id="CP116942">
    <property type="protein sequence ID" value="WCO69131.1"/>
    <property type="molecule type" value="Genomic_DNA"/>
</dbReference>
<sequence length="974" mass="99270">MSEHQSAGVEDGPTRVVAVIPVHDGEDRVGATVAAASALPGVERVVVVDDASADASAEAARAAGAEVVVLEVNRGKAGAVRAGIERCGDADVVLLLDADLGATAAGAEPLLGPVRDGEADMTIGVLPGAGRKGGFGLVKRLSAGGIRRACGFEAVAPLSGQRAVRRAVLDDLGPCERFGLEVALTIDAVRGGARVVEVDVDIDHAHTGRRLAGFRHRARQGRDIARTLWPRLTRRRTRMGLVVLLALVAVVGSLFTAPGTDVGAPVASSQVEKVVVVGVPGLGLDQVAQMPEVDRLAREGAMAATNVRTGGDEPRPWAAYATLSAGVRVDAIEAAAEAVGGDGGPVDVPDMAETRAAAGRYLTSDPGALGTSLAIAGRSTAVVSPGTLAAPGDVTGATGAALALANTGGRVDSGVIDPGVLGAGDGDLVADIVSGQLADNDVVVVDPGLTAPKVAGPTPPDDLAADEAGLAATDAVVGAVAEELPDDALLLVVGVTPPDEEWALTATVAWGAGVDVHRLSSPTARRPDLVTLTDIGPTVLDALGVERPSGMAGQALRLREGTVDRDRLDQLDDVARGREADYFRMTITFITALALLQLAAWGLLAAGRLRPRAARVVQALVLVGVAWPLATYLIRLVPVLMTLGPWTHLAPWPVAAAVAWLASRLRRHPLAPLAAVCAATAGLIVADLATGGHLQVASVLGTAPHTTYRFNGLGNVGFAVLAATSLLAVGIHVDAAPRRDEALVTGGAALAVVLVADVAPWMGADVGGILTLLPVFGLTLFALSGRRLRPRSVLVAAAGTVLGFALVLGLDLMRPDEAQTHLARFVTETVADGDLGTAVGRRWAANTRMFTQSAWTWTVLPLALAIAAAVARSRWLRERAPLGRSTRIAVLGALAAGVLGWVLNDSGVVVTAMVLIFVPAVLLVAATERVAGWVGPVPAPGDLGRPPAPTPPLASEPVAVAAGRPGAGEPSWPR</sequence>
<protein>
    <recommendedName>
        <fullName evidence="8">Glucosyl-3-phosphoglycerate synthase</fullName>
        <ecNumber evidence="7">2.4.1.266</ecNumber>
    </recommendedName>
</protein>
<dbReference type="Gene3D" id="3.90.550.10">
    <property type="entry name" value="Spore Coat Polysaccharide Biosynthesis Protein SpsA, Chain A"/>
    <property type="match status" value="1"/>
</dbReference>
<evidence type="ECO:0000259" key="13">
    <source>
        <dbReference type="Pfam" id="PF00535"/>
    </source>
</evidence>
<evidence type="ECO:0000256" key="7">
    <source>
        <dbReference type="ARBA" id="ARBA00039022"/>
    </source>
</evidence>
<evidence type="ECO:0000256" key="8">
    <source>
        <dbReference type="ARBA" id="ARBA00040894"/>
    </source>
</evidence>
<feature type="transmembrane region" description="Helical" evidence="12">
    <location>
        <begin position="909"/>
        <end position="926"/>
    </location>
</feature>
<evidence type="ECO:0000256" key="3">
    <source>
        <dbReference type="ARBA" id="ARBA00006739"/>
    </source>
</evidence>
<feature type="transmembrane region" description="Helical" evidence="12">
    <location>
        <begin position="854"/>
        <end position="873"/>
    </location>
</feature>
<dbReference type="InterPro" id="IPR017850">
    <property type="entry name" value="Alkaline_phosphatase_core_sf"/>
</dbReference>
<keyword evidence="6" id="KW-0460">Magnesium</keyword>
<keyword evidence="15" id="KW-1185">Reference proteome</keyword>
<feature type="transmembrane region" description="Helical" evidence="12">
    <location>
        <begin position="768"/>
        <end position="785"/>
    </location>
</feature>
<dbReference type="InterPro" id="IPR001173">
    <property type="entry name" value="Glyco_trans_2-like"/>
</dbReference>
<dbReference type="PANTHER" id="PTHR48090">
    <property type="entry name" value="UNDECAPRENYL-PHOSPHATE 4-DEOXY-4-FORMAMIDO-L-ARABINOSE TRANSFERASE-RELATED"/>
    <property type="match status" value="1"/>
</dbReference>
<comment type="cofactor">
    <cofactor evidence="2">
        <name>Mg(2+)</name>
        <dbReference type="ChEBI" id="CHEBI:18420"/>
    </cofactor>
</comment>
<dbReference type="EC" id="2.4.1.266" evidence="7"/>
<feature type="transmembrane region" description="Helical" evidence="12">
    <location>
        <begin position="239"/>
        <end position="257"/>
    </location>
</feature>
<evidence type="ECO:0000256" key="2">
    <source>
        <dbReference type="ARBA" id="ARBA00001946"/>
    </source>
</evidence>
<keyword evidence="12" id="KW-0812">Transmembrane</keyword>